<dbReference type="InterPro" id="IPR000515">
    <property type="entry name" value="MetI-like"/>
</dbReference>
<feature type="domain" description="ABC transmembrane type-1" evidence="9">
    <location>
        <begin position="85"/>
        <end position="283"/>
    </location>
</feature>
<sequence length="292" mass="32184">MRIPVRLQREPGIYGPNAVSFPAYVTGVFLVGMPLVVITVFSFLSRGDFGSGVIRKFTLEAYRTVFFETDLMGNSSFNFTYLHIIGRSVLLAFTVTLICLLVGIPTAIWIALQKKSTQRILIALVTIPFWVNVLARTYAWMLLLSEGGLFDKLGSPVLLYTSWATFIGLTYAFLPFMVLPIYASAEKLDRSILEAAFDLGASGWRVLIRIVIPMIRFGIFAGIAIVFIPALGAYVQPALLGGNKVMLIGSLINDQFGESRNWPVGSALAVLLLAMTGVILLSTRRRKLEFSS</sequence>
<proteinExistence type="inferred from homology"/>
<dbReference type="EMBL" id="CAFBPE010000008">
    <property type="protein sequence ID" value="CAB5000287.1"/>
    <property type="molecule type" value="Genomic_DNA"/>
</dbReference>
<keyword evidence="5 8" id="KW-0812">Transmembrane</keyword>
<accession>A0A6J7TLF4</accession>
<dbReference type="EMBL" id="CAFBQN010000013">
    <property type="protein sequence ID" value="CAB5054829.1"/>
    <property type="molecule type" value="Genomic_DNA"/>
</dbReference>
<evidence type="ECO:0000256" key="2">
    <source>
        <dbReference type="ARBA" id="ARBA00007069"/>
    </source>
</evidence>
<dbReference type="PANTHER" id="PTHR42929">
    <property type="entry name" value="INNER MEMBRANE ABC TRANSPORTER PERMEASE PROTEIN YDCU-RELATED-RELATED"/>
    <property type="match status" value="1"/>
</dbReference>
<organism evidence="12">
    <name type="scientific">freshwater metagenome</name>
    <dbReference type="NCBI Taxonomy" id="449393"/>
    <lineage>
        <taxon>unclassified sequences</taxon>
        <taxon>metagenomes</taxon>
        <taxon>ecological metagenomes</taxon>
    </lineage>
</organism>
<dbReference type="InterPro" id="IPR035906">
    <property type="entry name" value="MetI-like_sf"/>
</dbReference>
<feature type="transmembrane region" description="Helical" evidence="8">
    <location>
        <begin position="262"/>
        <end position="282"/>
    </location>
</feature>
<dbReference type="EMBL" id="CAEZZF010000005">
    <property type="protein sequence ID" value="CAB4743673.1"/>
    <property type="molecule type" value="Genomic_DNA"/>
</dbReference>
<name>A0A6J7TLF4_9ZZZZ</name>
<dbReference type="GO" id="GO:0005886">
    <property type="term" value="C:plasma membrane"/>
    <property type="evidence" value="ECO:0007669"/>
    <property type="project" value="UniProtKB-SubCell"/>
</dbReference>
<keyword evidence="3" id="KW-0813">Transport</keyword>
<dbReference type="Pfam" id="PF00528">
    <property type="entry name" value="BPD_transp_1"/>
    <property type="match status" value="1"/>
</dbReference>
<reference evidence="12" key="1">
    <citation type="submission" date="2020-05" db="EMBL/GenBank/DDBJ databases">
        <authorList>
            <person name="Chiriac C."/>
            <person name="Salcher M."/>
            <person name="Ghai R."/>
            <person name="Kavagutti S V."/>
        </authorList>
    </citation>
    <scope>NUCLEOTIDE SEQUENCE</scope>
</reference>
<evidence type="ECO:0000256" key="8">
    <source>
        <dbReference type="SAM" id="Phobius"/>
    </source>
</evidence>
<dbReference type="CDD" id="cd06261">
    <property type="entry name" value="TM_PBP2"/>
    <property type="match status" value="1"/>
</dbReference>
<evidence type="ECO:0000256" key="4">
    <source>
        <dbReference type="ARBA" id="ARBA00022475"/>
    </source>
</evidence>
<evidence type="ECO:0000256" key="6">
    <source>
        <dbReference type="ARBA" id="ARBA00022989"/>
    </source>
</evidence>
<dbReference type="Gene3D" id="1.10.3720.10">
    <property type="entry name" value="MetI-like"/>
    <property type="match status" value="1"/>
</dbReference>
<feature type="transmembrane region" description="Helical" evidence="8">
    <location>
        <begin position="206"/>
        <end position="231"/>
    </location>
</feature>
<dbReference type="PANTHER" id="PTHR42929:SF1">
    <property type="entry name" value="INNER MEMBRANE ABC TRANSPORTER PERMEASE PROTEIN YDCU-RELATED"/>
    <property type="match status" value="1"/>
</dbReference>
<keyword evidence="6 8" id="KW-1133">Transmembrane helix</keyword>
<feature type="transmembrane region" description="Helical" evidence="8">
    <location>
        <begin position="21"/>
        <end position="44"/>
    </location>
</feature>
<comment type="similarity">
    <text evidence="2">Belongs to the binding-protein-dependent transport system permease family. CysTW subfamily.</text>
</comment>
<protein>
    <submittedName>
        <fullName evidence="12">Unannotated protein</fullName>
    </submittedName>
</protein>
<feature type="transmembrane region" description="Helical" evidence="8">
    <location>
        <begin position="120"/>
        <end position="143"/>
    </location>
</feature>
<dbReference type="AlphaFoldDB" id="A0A6J7TLF4"/>
<evidence type="ECO:0000313" key="11">
    <source>
        <dbReference type="EMBL" id="CAB5000287.1"/>
    </source>
</evidence>
<keyword evidence="4" id="KW-1003">Cell membrane</keyword>
<evidence type="ECO:0000256" key="7">
    <source>
        <dbReference type="ARBA" id="ARBA00023136"/>
    </source>
</evidence>
<keyword evidence="7 8" id="KW-0472">Membrane</keyword>
<dbReference type="PROSITE" id="PS50928">
    <property type="entry name" value="ABC_TM1"/>
    <property type="match status" value="1"/>
</dbReference>
<feature type="transmembrane region" description="Helical" evidence="8">
    <location>
        <begin position="163"/>
        <end position="185"/>
    </location>
</feature>
<evidence type="ECO:0000259" key="9">
    <source>
        <dbReference type="PROSITE" id="PS50928"/>
    </source>
</evidence>
<evidence type="ECO:0000313" key="12">
    <source>
        <dbReference type="EMBL" id="CAB5054829.1"/>
    </source>
</evidence>
<evidence type="ECO:0000256" key="3">
    <source>
        <dbReference type="ARBA" id="ARBA00022448"/>
    </source>
</evidence>
<evidence type="ECO:0000256" key="1">
    <source>
        <dbReference type="ARBA" id="ARBA00004651"/>
    </source>
</evidence>
<gene>
    <name evidence="10" type="ORF">UFOPK2837_00166</name>
    <name evidence="11" type="ORF">UFOPK4065_00222</name>
    <name evidence="12" type="ORF">UFOPK4319_00354</name>
</gene>
<evidence type="ECO:0000313" key="10">
    <source>
        <dbReference type="EMBL" id="CAB4743673.1"/>
    </source>
</evidence>
<comment type="subcellular location">
    <subcellularLocation>
        <location evidence="1">Cell membrane</location>
        <topology evidence="1">Multi-pass membrane protein</topology>
    </subcellularLocation>
</comment>
<feature type="transmembrane region" description="Helical" evidence="8">
    <location>
        <begin position="84"/>
        <end position="108"/>
    </location>
</feature>
<dbReference type="GO" id="GO:0055085">
    <property type="term" value="P:transmembrane transport"/>
    <property type="evidence" value="ECO:0007669"/>
    <property type="project" value="InterPro"/>
</dbReference>
<dbReference type="SUPFAM" id="SSF161098">
    <property type="entry name" value="MetI-like"/>
    <property type="match status" value="1"/>
</dbReference>
<evidence type="ECO:0000256" key="5">
    <source>
        <dbReference type="ARBA" id="ARBA00022692"/>
    </source>
</evidence>